<sequence length="292" mass="32884">MAPNKLFVILFLIPGCLFAQGDSLQQPVNKKRLRALTITSVAVYSGSLAGLNHLWYKDADRQSFRFFNDNAEWKQVDKLGHFYSAFYLSYAASRGLQWSHVPASKADLIGAIAGFAVLVPIEIFDGFSDAYGASTGDLIADAAGAAFYLGQTRLWKQVRIYPKFSFQRTGYAAIRPTVLGDGLTSEILKDYNGQTYWLSVDMDKFIHFPKWLNLAAGYGAQGMIYARDRQNIEAGYRDPYRQYYFSLDFDLSAIKTRSKVVKTLIFVANMIKIPAPAIEFSSRGTRFHALYF</sequence>
<dbReference type="STRING" id="688867.SAMN05660236_5302"/>
<dbReference type="AlphaFoldDB" id="A0A1T5MFD4"/>
<dbReference type="InterPro" id="IPR018736">
    <property type="entry name" value="DUF2279_periplasmic_lipo"/>
</dbReference>
<dbReference type="Proteomes" id="UP000190961">
    <property type="component" value="Unassembled WGS sequence"/>
</dbReference>
<evidence type="ECO:0000313" key="2">
    <source>
        <dbReference type="Proteomes" id="UP000190961"/>
    </source>
</evidence>
<reference evidence="1 2" key="1">
    <citation type="submission" date="2017-02" db="EMBL/GenBank/DDBJ databases">
        <authorList>
            <person name="Peterson S.W."/>
        </authorList>
    </citation>
    <scope>NUCLEOTIDE SEQUENCE [LARGE SCALE GENOMIC DNA]</scope>
    <source>
        <strain evidence="1 2">DSM 25262</strain>
    </source>
</reference>
<keyword evidence="2" id="KW-1185">Reference proteome</keyword>
<proteinExistence type="predicted"/>
<dbReference type="RefSeq" id="WP_143785948.1">
    <property type="nucleotide sequence ID" value="NZ_FUZU01000004.1"/>
</dbReference>
<dbReference type="OrthoDB" id="9803535at2"/>
<dbReference type="EMBL" id="FUZU01000004">
    <property type="protein sequence ID" value="SKC86966.1"/>
    <property type="molecule type" value="Genomic_DNA"/>
</dbReference>
<organism evidence="1 2">
    <name type="scientific">Ohtaekwangia koreensis</name>
    <dbReference type="NCBI Taxonomy" id="688867"/>
    <lineage>
        <taxon>Bacteria</taxon>
        <taxon>Pseudomonadati</taxon>
        <taxon>Bacteroidota</taxon>
        <taxon>Cytophagia</taxon>
        <taxon>Cytophagales</taxon>
        <taxon>Fulvivirgaceae</taxon>
        <taxon>Ohtaekwangia</taxon>
    </lineage>
</organism>
<evidence type="ECO:0000313" key="1">
    <source>
        <dbReference type="EMBL" id="SKC86966.1"/>
    </source>
</evidence>
<gene>
    <name evidence="1" type="ORF">SAMN05660236_5302</name>
</gene>
<keyword evidence="1" id="KW-0449">Lipoprotein</keyword>
<dbReference type="Pfam" id="PF10043">
    <property type="entry name" value="DUF2279"/>
    <property type="match status" value="1"/>
</dbReference>
<accession>A0A1T5MFD4</accession>
<protein>
    <submittedName>
        <fullName evidence="1">Predicted lipoprotein</fullName>
    </submittedName>
</protein>
<name>A0A1T5MFD4_9BACT</name>